<evidence type="ECO:0000256" key="4">
    <source>
        <dbReference type="ARBA" id="ARBA00022824"/>
    </source>
</evidence>
<dbReference type="InterPro" id="IPR033682">
    <property type="entry name" value="PFA4"/>
</dbReference>
<comment type="domain">
    <text evidence="11 12">The DHHC domain is required for palmitoyltransferase activity.</text>
</comment>
<dbReference type="InterPro" id="IPR001594">
    <property type="entry name" value="Palmitoyltrfase_DHHC"/>
</dbReference>
<dbReference type="AlphaFoldDB" id="S8DTX6"/>
<evidence type="ECO:0000256" key="11">
    <source>
        <dbReference type="HAMAP-Rule" id="MF_03199"/>
    </source>
</evidence>
<dbReference type="GO" id="GO:0005789">
    <property type="term" value="C:endoplasmic reticulum membrane"/>
    <property type="evidence" value="ECO:0007669"/>
    <property type="project" value="UniProtKB-SubCell"/>
</dbReference>
<evidence type="ECO:0000256" key="7">
    <source>
        <dbReference type="ARBA" id="ARBA00023139"/>
    </source>
</evidence>
<evidence type="ECO:0000259" key="14">
    <source>
        <dbReference type="Pfam" id="PF01529"/>
    </source>
</evidence>
<evidence type="ECO:0000256" key="8">
    <source>
        <dbReference type="ARBA" id="ARBA00023288"/>
    </source>
</evidence>
<dbReference type="PANTHER" id="PTHR12246">
    <property type="entry name" value="PALMITOYLTRANSFERASE ZDHHC16"/>
    <property type="match status" value="1"/>
</dbReference>
<keyword evidence="6 11" id="KW-0472">Membrane</keyword>
<keyword evidence="9 11" id="KW-0012">Acyltransferase</keyword>
<feature type="transmembrane region" description="Helical" evidence="11 12">
    <location>
        <begin position="6"/>
        <end position="29"/>
    </location>
</feature>
<dbReference type="EC" id="2.3.1.225" evidence="11"/>
<dbReference type="PROSITE" id="PS50216">
    <property type="entry name" value="DHHC"/>
    <property type="match status" value="1"/>
</dbReference>
<dbReference type="STRING" id="743788.S8DTX6"/>
<evidence type="ECO:0000256" key="12">
    <source>
        <dbReference type="RuleBase" id="RU079119"/>
    </source>
</evidence>
<dbReference type="InterPro" id="IPR039859">
    <property type="entry name" value="PFA4/ZDH16/20/ERF2-like"/>
</dbReference>
<evidence type="ECO:0000256" key="3">
    <source>
        <dbReference type="ARBA" id="ARBA00022692"/>
    </source>
</evidence>
<protein>
    <recommendedName>
        <fullName evidence="11">Palmitoyltransferase PFA4</fullName>
        <ecNumber evidence="11">2.3.1.225</ecNumber>
    </recommendedName>
    <alternativeName>
        <fullName evidence="11">Protein S-acyltransferase</fullName>
        <shortName evidence="11">PAT</shortName>
    </alternativeName>
    <alternativeName>
        <fullName evidence="11">Protein fatty acyltransferase 4</fullName>
    </alternativeName>
</protein>
<dbReference type="GO" id="GO:0019706">
    <property type="term" value="F:protein-cysteine S-palmitoyltransferase activity"/>
    <property type="evidence" value="ECO:0007669"/>
    <property type="project" value="UniProtKB-UniRule"/>
</dbReference>
<keyword evidence="5 11" id="KW-1133">Transmembrane helix</keyword>
<dbReference type="EMBL" id="KE504185">
    <property type="protein sequence ID" value="EPS96666.1"/>
    <property type="molecule type" value="Genomic_DNA"/>
</dbReference>
<dbReference type="InParanoid" id="S8DTX6"/>
<keyword evidence="3 11" id="KW-0812">Transmembrane</keyword>
<keyword evidence="4 11" id="KW-0256">Endoplasmic reticulum</keyword>
<comment type="catalytic activity">
    <reaction evidence="10 11 12">
        <text>L-cysteinyl-[protein] + hexadecanoyl-CoA = S-hexadecanoyl-L-cysteinyl-[protein] + CoA</text>
        <dbReference type="Rhea" id="RHEA:36683"/>
        <dbReference type="Rhea" id="RHEA-COMP:10131"/>
        <dbReference type="Rhea" id="RHEA-COMP:11032"/>
        <dbReference type="ChEBI" id="CHEBI:29950"/>
        <dbReference type="ChEBI" id="CHEBI:57287"/>
        <dbReference type="ChEBI" id="CHEBI:57379"/>
        <dbReference type="ChEBI" id="CHEBI:74151"/>
        <dbReference type="EC" id="2.3.1.225"/>
    </reaction>
</comment>
<feature type="compositionally biased region" description="Polar residues" evidence="13">
    <location>
        <begin position="431"/>
        <end position="441"/>
    </location>
</feature>
<dbReference type="OrthoDB" id="331948at2759"/>
<dbReference type="FunCoup" id="S8DTX6">
    <property type="interactions" value="160"/>
</dbReference>
<evidence type="ECO:0000256" key="9">
    <source>
        <dbReference type="ARBA" id="ARBA00023315"/>
    </source>
</evidence>
<proteinExistence type="inferred from homology"/>
<sequence length="441" mass="50714">MGELLGNLFVIFVTLLICFIGYSSQIFVIWPWYGSVLSVELISLLVPFNALVFMVLWNYRLCASTDPGRVPRGWQPDVQDGDGYEVKKLTRGPRYCRTCEEYKPPRAHHCKQCKRCVLRMDHHCPWINNCVGHNNYAYFIRFLFYVDLACTYHFAMVARRIYAATQTWENFESTEMIFIILNMVSCIPVLFAVGGFSLYHFYLMSTNTTTIEGWEKDKVATLVRRGRIHEIKFPYNLGIWRNICSILGNSPLLWCWPTPPRGTGLKYELAEGDDPNAETWPPEDPSRIQPMPEHDPNYKFQLPASPWTYENGSINPYLQPSNTRRRHTAHDGPFSAVPPYHPDYREPEAVVPYDPASSSEDEYGGKAGEGVKVRRGSEGFEVKPVNRDAMLQQFIEDRTHEPGRYKYYNPEISSESETEEDPDDSVPLATKMQNGQLSVAE</sequence>
<evidence type="ECO:0000256" key="6">
    <source>
        <dbReference type="ARBA" id="ARBA00023136"/>
    </source>
</evidence>
<evidence type="ECO:0000256" key="13">
    <source>
        <dbReference type="SAM" id="MobiDB-lite"/>
    </source>
</evidence>
<comment type="subcellular location">
    <subcellularLocation>
        <location evidence="11">Endoplasmic reticulum membrane</location>
        <topology evidence="11">Multi-pass membrane protein</topology>
    </subcellularLocation>
    <subcellularLocation>
        <location evidence="1">Membrane</location>
        <topology evidence="1">Multi-pass membrane protein</topology>
    </subcellularLocation>
</comment>
<feature type="transmembrane region" description="Helical" evidence="11 12">
    <location>
        <begin position="41"/>
        <end position="59"/>
    </location>
</feature>
<dbReference type="HAMAP" id="MF_03199">
    <property type="entry name" value="DHHC_PAT_PFA4"/>
    <property type="match status" value="1"/>
</dbReference>
<comment type="function">
    <text evidence="11">Mediates the reversible addition of palmitate to target proteins, thereby regulating their membrane association and biological function.</text>
</comment>
<reference evidence="15 16" key="1">
    <citation type="journal article" date="2012" name="Science">
        <title>The Paleozoic origin of enzymatic lignin decomposition reconstructed from 31 fungal genomes.</title>
        <authorList>
            <person name="Floudas D."/>
            <person name="Binder M."/>
            <person name="Riley R."/>
            <person name="Barry K."/>
            <person name="Blanchette R.A."/>
            <person name="Henrissat B."/>
            <person name="Martinez A.T."/>
            <person name="Otillar R."/>
            <person name="Spatafora J.W."/>
            <person name="Yadav J.S."/>
            <person name="Aerts A."/>
            <person name="Benoit I."/>
            <person name="Boyd A."/>
            <person name="Carlson A."/>
            <person name="Copeland A."/>
            <person name="Coutinho P.M."/>
            <person name="de Vries R.P."/>
            <person name="Ferreira P."/>
            <person name="Findley K."/>
            <person name="Foster B."/>
            <person name="Gaskell J."/>
            <person name="Glotzer D."/>
            <person name="Gorecki P."/>
            <person name="Heitman J."/>
            <person name="Hesse C."/>
            <person name="Hori C."/>
            <person name="Igarashi K."/>
            <person name="Jurgens J.A."/>
            <person name="Kallen N."/>
            <person name="Kersten P."/>
            <person name="Kohler A."/>
            <person name="Kuees U."/>
            <person name="Kumar T.K.A."/>
            <person name="Kuo A."/>
            <person name="LaButti K."/>
            <person name="Larrondo L.F."/>
            <person name="Lindquist E."/>
            <person name="Ling A."/>
            <person name="Lombard V."/>
            <person name="Lucas S."/>
            <person name="Lundell T."/>
            <person name="Martin R."/>
            <person name="McLaughlin D.J."/>
            <person name="Morgenstern I."/>
            <person name="Morin E."/>
            <person name="Murat C."/>
            <person name="Nagy L.G."/>
            <person name="Nolan M."/>
            <person name="Ohm R.A."/>
            <person name="Patyshakuliyeva A."/>
            <person name="Rokas A."/>
            <person name="Ruiz-Duenas F.J."/>
            <person name="Sabat G."/>
            <person name="Salamov A."/>
            <person name="Samejima M."/>
            <person name="Schmutz J."/>
            <person name="Slot J.C."/>
            <person name="St John F."/>
            <person name="Stenlid J."/>
            <person name="Sun H."/>
            <person name="Sun S."/>
            <person name="Syed K."/>
            <person name="Tsang A."/>
            <person name="Wiebenga A."/>
            <person name="Young D."/>
            <person name="Pisabarro A."/>
            <person name="Eastwood D.C."/>
            <person name="Martin F."/>
            <person name="Cullen D."/>
            <person name="Grigoriev I.V."/>
            <person name="Hibbett D.S."/>
        </authorList>
    </citation>
    <scope>NUCLEOTIDE SEQUENCE</scope>
    <source>
        <strain evidence="16">FP-58527</strain>
    </source>
</reference>
<dbReference type="Proteomes" id="UP000015241">
    <property type="component" value="Unassembled WGS sequence"/>
</dbReference>
<dbReference type="HOGENOM" id="CLU_027721_9_0_1"/>
<keyword evidence="8 11" id="KW-0449">Lipoprotein</keyword>
<evidence type="ECO:0000256" key="10">
    <source>
        <dbReference type="ARBA" id="ARBA00048048"/>
    </source>
</evidence>
<organism evidence="15 16">
    <name type="scientific">Fomitopsis schrenkii</name>
    <name type="common">Brown rot fungus</name>
    <dbReference type="NCBI Taxonomy" id="2126942"/>
    <lineage>
        <taxon>Eukaryota</taxon>
        <taxon>Fungi</taxon>
        <taxon>Dikarya</taxon>
        <taxon>Basidiomycota</taxon>
        <taxon>Agaricomycotina</taxon>
        <taxon>Agaricomycetes</taxon>
        <taxon>Polyporales</taxon>
        <taxon>Fomitopsis</taxon>
    </lineage>
</organism>
<dbReference type="eggNOG" id="KOG1315">
    <property type="taxonomic scope" value="Eukaryota"/>
</dbReference>
<dbReference type="Pfam" id="PF01529">
    <property type="entry name" value="DHHC"/>
    <property type="match status" value="1"/>
</dbReference>
<keyword evidence="2 11" id="KW-0808">Transferase</keyword>
<evidence type="ECO:0000313" key="15">
    <source>
        <dbReference type="EMBL" id="EPS96666.1"/>
    </source>
</evidence>
<keyword evidence="7 11" id="KW-0564">Palmitate</keyword>
<feature type="transmembrane region" description="Helical" evidence="11 12">
    <location>
        <begin position="136"/>
        <end position="155"/>
    </location>
</feature>
<feature type="compositionally biased region" description="Acidic residues" evidence="13">
    <location>
        <begin position="414"/>
        <end position="424"/>
    </location>
</feature>
<evidence type="ECO:0000256" key="5">
    <source>
        <dbReference type="ARBA" id="ARBA00022989"/>
    </source>
</evidence>
<gene>
    <name evidence="11" type="primary">PFA4</name>
    <name evidence="15" type="ORF">FOMPIDRAFT_1038083</name>
</gene>
<name>S8DTX6_FOMSC</name>
<evidence type="ECO:0000256" key="2">
    <source>
        <dbReference type="ARBA" id="ARBA00022679"/>
    </source>
</evidence>
<feature type="active site" description="S-palmitoyl cysteine intermediate" evidence="11">
    <location>
        <position position="124"/>
    </location>
</feature>
<feature type="transmembrane region" description="Helical" evidence="11 12">
    <location>
        <begin position="176"/>
        <end position="202"/>
    </location>
</feature>
<feature type="compositionally biased region" description="Basic and acidic residues" evidence="13">
    <location>
        <begin position="395"/>
        <end position="404"/>
    </location>
</feature>
<evidence type="ECO:0000313" key="16">
    <source>
        <dbReference type="Proteomes" id="UP000015241"/>
    </source>
</evidence>
<feature type="region of interest" description="Disordered" evidence="13">
    <location>
        <begin position="395"/>
        <end position="441"/>
    </location>
</feature>
<keyword evidence="16" id="KW-1185">Reference proteome</keyword>
<evidence type="ECO:0000256" key="1">
    <source>
        <dbReference type="ARBA" id="ARBA00004141"/>
    </source>
</evidence>
<comment type="similarity">
    <text evidence="11">Belongs to the DHHC palmitoyltransferase family. PFA4 subfamily.</text>
</comment>
<feature type="domain" description="Palmitoyltransferase DHHC" evidence="14">
    <location>
        <begin position="92"/>
        <end position="216"/>
    </location>
</feature>
<accession>S8DTX6</accession>